<comment type="caution">
    <text evidence="3">The sequence shown here is derived from an EMBL/GenBank/DDBJ whole genome shotgun (WGS) entry which is preliminary data.</text>
</comment>
<proteinExistence type="predicted"/>
<evidence type="ECO:0000313" key="2">
    <source>
        <dbReference type="EMBL" id="MTB63467.1"/>
    </source>
</evidence>
<evidence type="ECO:0000313" key="4">
    <source>
        <dbReference type="Proteomes" id="UP000435060"/>
    </source>
</evidence>
<gene>
    <name evidence="2" type="ORF">GGG87_00370</name>
    <name evidence="3" type="ORF">GGH11_00915</name>
</gene>
<dbReference type="EMBL" id="WUBJ01000001">
    <property type="protein sequence ID" value="MWV55555.1"/>
    <property type="molecule type" value="Genomic_DNA"/>
</dbReference>
<sequence>MDQKIMRSFQKLFYVLIAAGLISVLALVVELMRAGVGYRLLFPIVGLLLVGISFVFWHRIYQKIKGIPW</sequence>
<evidence type="ECO:0000256" key="1">
    <source>
        <dbReference type="SAM" id="Phobius"/>
    </source>
</evidence>
<protein>
    <submittedName>
        <fullName evidence="3">Uncharacterized protein</fullName>
    </submittedName>
</protein>
<feature type="transmembrane region" description="Helical" evidence="1">
    <location>
        <begin position="38"/>
        <end position="57"/>
    </location>
</feature>
<reference evidence="3 5" key="1">
    <citation type="submission" date="2019-10" db="EMBL/GenBank/DDBJ databases">
        <title>Streptococcis sp, isolated from the respiratory tract of Marmot.</title>
        <authorList>
            <person name="Zhang G."/>
        </authorList>
    </citation>
    <scope>NUCLEOTIDE SEQUENCE [LARGE SCALE GENOMIC DNA]</scope>
    <source>
        <strain evidence="3">Zg-70</strain>
        <strain evidence="5">zg-70</strain>
    </source>
</reference>
<accession>A0A6I4RN45</accession>
<dbReference type="Proteomes" id="UP000435423">
    <property type="component" value="Unassembled WGS sequence"/>
</dbReference>
<evidence type="ECO:0000313" key="5">
    <source>
        <dbReference type="Proteomes" id="UP000435423"/>
    </source>
</evidence>
<evidence type="ECO:0000313" key="3">
    <source>
        <dbReference type="EMBL" id="MWV55555.1"/>
    </source>
</evidence>
<reference evidence="2 4" key="2">
    <citation type="submission" date="2019-11" db="EMBL/GenBank/DDBJ databases">
        <title>Streptococcis sp. isolated from the respiratory tract of Marmot.</title>
        <authorList>
            <person name="Zhang G."/>
        </authorList>
    </citation>
    <scope>NUCLEOTIDE SEQUENCE [LARGE SCALE GENOMIC DNA]</scope>
    <source>
        <strain evidence="2">Zg-86</strain>
        <strain evidence="4">zg-86</strain>
    </source>
</reference>
<name>A0A6I4RN45_9STRE</name>
<dbReference type="Proteomes" id="UP000435060">
    <property type="component" value="Unassembled WGS sequence"/>
</dbReference>
<keyword evidence="4" id="KW-1185">Reference proteome</keyword>
<dbReference type="AlphaFoldDB" id="A0A6I4RN45"/>
<keyword evidence="1" id="KW-0472">Membrane</keyword>
<dbReference type="EMBL" id="WLCG01000001">
    <property type="protein sequence ID" value="MTB63467.1"/>
    <property type="molecule type" value="Genomic_DNA"/>
</dbReference>
<feature type="transmembrane region" description="Helical" evidence="1">
    <location>
        <begin position="12"/>
        <end position="32"/>
    </location>
</feature>
<organism evidence="3 5">
    <name type="scientific">Streptococcus zhangguiae</name>
    <dbReference type="NCBI Taxonomy" id="2664091"/>
    <lineage>
        <taxon>Bacteria</taxon>
        <taxon>Bacillati</taxon>
        <taxon>Bacillota</taxon>
        <taxon>Bacilli</taxon>
        <taxon>Lactobacillales</taxon>
        <taxon>Streptococcaceae</taxon>
        <taxon>Streptococcus</taxon>
    </lineage>
</organism>
<dbReference type="RefSeq" id="WP_154607608.1">
    <property type="nucleotide sequence ID" value="NZ_CP072115.1"/>
</dbReference>
<keyword evidence="1" id="KW-1133">Transmembrane helix</keyword>
<keyword evidence="1" id="KW-0812">Transmembrane</keyword>